<dbReference type="EMBL" id="BARS01029231">
    <property type="protein sequence ID" value="GAG02161.1"/>
    <property type="molecule type" value="Genomic_DNA"/>
</dbReference>
<accession>X0VNM3</accession>
<reference evidence="2" key="1">
    <citation type="journal article" date="2014" name="Front. Microbiol.">
        <title>High frequency of phylogenetically diverse reductive dehalogenase-homologous genes in deep subseafloor sedimentary metagenomes.</title>
        <authorList>
            <person name="Kawai M."/>
            <person name="Futagami T."/>
            <person name="Toyoda A."/>
            <person name="Takaki Y."/>
            <person name="Nishi S."/>
            <person name="Hori S."/>
            <person name="Arai W."/>
            <person name="Tsubouchi T."/>
            <person name="Morono Y."/>
            <person name="Uchiyama I."/>
            <person name="Ito T."/>
            <person name="Fujiyama A."/>
            <person name="Inagaki F."/>
            <person name="Takami H."/>
        </authorList>
    </citation>
    <scope>NUCLEOTIDE SEQUENCE</scope>
    <source>
        <strain evidence="2">Expedition CK06-06</strain>
    </source>
</reference>
<feature type="non-terminal residue" evidence="2">
    <location>
        <position position="200"/>
    </location>
</feature>
<organism evidence="2">
    <name type="scientific">marine sediment metagenome</name>
    <dbReference type="NCBI Taxonomy" id="412755"/>
    <lineage>
        <taxon>unclassified sequences</taxon>
        <taxon>metagenomes</taxon>
        <taxon>ecological metagenomes</taxon>
    </lineage>
</organism>
<sequence length="200" mass="22461">MTGTSPEQIRESLIPDEIRPVLLKAVDPNHRHRFQTAREFDEALLGALSTGALRTEAVDLPCAQCGNRNALDVKFCERCGRDLADQFEPCPKCKRENRKGIEYCGTCGLSAVERQAAHTLLAEAHEHLRSARYGSAIEVASRGIRESLLKEQFEGILTNVERKQADELLRSVREDLRKARYTLAVGRATHGLEGRFFQDE</sequence>
<dbReference type="InterPro" id="IPR025874">
    <property type="entry name" value="DZR"/>
</dbReference>
<protein>
    <recommendedName>
        <fullName evidence="1">DZANK-type domain-containing protein</fullName>
    </recommendedName>
</protein>
<name>X0VNM3_9ZZZZ</name>
<gene>
    <name evidence="2" type="ORF">S01H1_45714</name>
</gene>
<evidence type="ECO:0000313" key="2">
    <source>
        <dbReference type="EMBL" id="GAG02161.1"/>
    </source>
</evidence>
<feature type="domain" description="DZANK-type" evidence="1">
    <location>
        <begin position="62"/>
        <end position="108"/>
    </location>
</feature>
<dbReference type="Pfam" id="PF12773">
    <property type="entry name" value="DZR"/>
    <property type="match status" value="1"/>
</dbReference>
<comment type="caution">
    <text evidence="2">The sequence shown here is derived from an EMBL/GenBank/DDBJ whole genome shotgun (WGS) entry which is preliminary data.</text>
</comment>
<dbReference type="AlphaFoldDB" id="X0VNM3"/>
<proteinExistence type="predicted"/>
<evidence type="ECO:0000259" key="1">
    <source>
        <dbReference type="Pfam" id="PF12773"/>
    </source>
</evidence>